<evidence type="ECO:0000313" key="1">
    <source>
        <dbReference type="EnsemblPlants" id="AVESA.00010b.r2.7CG0655510.1.CDS"/>
    </source>
</evidence>
<protein>
    <submittedName>
        <fullName evidence="1">Uncharacterized protein</fullName>
    </submittedName>
</protein>
<dbReference type="Proteomes" id="UP001732700">
    <property type="component" value="Chromosome 7C"/>
</dbReference>
<name>A0ACD6A1J3_AVESA</name>
<keyword evidence="2" id="KW-1185">Reference proteome</keyword>
<evidence type="ECO:0000313" key="2">
    <source>
        <dbReference type="Proteomes" id="UP001732700"/>
    </source>
</evidence>
<sequence length="610" mass="69625">MGPELLEHILDGRKKPMNLRLSLLKNITENFSEKLEIGKGGFATVYKGVLPNKNVAVKRIAKSRTIDDALFYREVDSLLAVNHQNIVQFLGYCASTDHTAIQIQGSIANIYAEVRERLLCFEYISNGSLQHRITDELRGLEWNSRYEIIKGICNGLNYLHNTKNIYHMDLKPSNILLDSQMVPKITDFGLSRYDEKSHTMSADRYGSRGYCPPEYLLHGKMSFKSDMYSLGVIIIELVTGDKDIRDNNKDNVLRRWRRRWRKTGKETPLGYQQVTTCIDIGLLCQEMDPTKRPSIGEVLCDINEMDGTNGQTSNGNESFGLIRPYKVDDMLGIEPLELHFPFELNKQMSCSLQLTNKTDSYVAFNVENKSRLPYCTQPHIGIVPPRSKLFVNITLQLQDMAPPDMQCAKEFVVWSTNVNDDLATEDITTEMFDKEMGNVVDDMHLDVVLDLHPLEPNNKLSGAHEIAPTCLDPDMKRRPTAEDIVQRLNDLDQEAKEAGMLPKMRKYVVLMTTMVATITYQAMLTRPGGPASSDMVLTASYPWQDLIFFYCNMMTFVASIMMILLLVTELRRNTVWFRLFRFACKLWLHGLIGAVSVEIIGSFRIHFIQV</sequence>
<proteinExistence type="predicted"/>
<organism evidence="1 2">
    <name type="scientific">Avena sativa</name>
    <name type="common">Oat</name>
    <dbReference type="NCBI Taxonomy" id="4498"/>
    <lineage>
        <taxon>Eukaryota</taxon>
        <taxon>Viridiplantae</taxon>
        <taxon>Streptophyta</taxon>
        <taxon>Embryophyta</taxon>
        <taxon>Tracheophyta</taxon>
        <taxon>Spermatophyta</taxon>
        <taxon>Magnoliopsida</taxon>
        <taxon>Liliopsida</taxon>
        <taxon>Poales</taxon>
        <taxon>Poaceae</taxon>
        <taxon>BOP clade</taxon>
        <taxon>Pooideae</taxon>
        <taxon>Poodae</taxon>
        <taxon>Poeae</taxon>
        <taxon>Poeae Chloroplast Group 1 (Aveneae type)</taxon>
        <taxon>Aveninae</taxon>
        <taxon>Avena</taxon>
    </lineage>
</organism>
<reference evidence="1" key="1">
    <citation type="submission" date="2021-05" db="EMBL/GenBank/DDBJ databases">
        <authorList>
            <person name="Scholz U."/>
            <person name="Mascher M."/>
            <person name="Fiebig A."/>
        </authorList>
    </citation>
    <scope>NUCLEOTIDE SEQUENCE [LARGE SCALE GENOMIC DNA]</scope>
</reference>
<dbReference type="EnsemblPlants" id="AVESA.00010b.r2.7CG0655510.1">
    <property type="protein sequence ID" value="AVESA.00010b.r2.7CG0655510.1.CDS"/>
    <property type="gene ID" value="AVESA.00010b.r2.7CG0655510"/>
</dbReference>
<accession>A0ACD6A1J3</accession>
<reference evidence="1" key="2">
    <citation type="submission" date="2025-09" db="UniProtKB">
        <authorList>
            <consortium name="EnsemblPlants"/>
        </authorList>
    </citation>
    <scope>IDENTIFICATION</scope>
</reference>